<proteinExistence type="predicted"/>
<gene>
    <name evidence="2" type="ORF">GA0061105_10555</name>
</gene>
<dbReference type="RefSeq" id="WP_064692916.1">
    <property type="nucleotide sequence ID" value="NZ_FMAJ01000005.1"/>
</dbReference>
<feature type="transmembrane region" description="Helical" evidence="1">
    <location>
        <begin position="12"/>
        <end position="31"/>
    </location>
</feature>
<dbReference type="Proteomes" id="UP000198723">
    <property type="component" value="Unassembled WGS sequence"/>
</dbReference>
<dbReference type="STRING" id="1138170.GA0061105_10555"/>
<keyword evidence="1" id="KW-1133">Transmembrane helix</keyword>
<accession>A0A1C3Y298</accession>
<dbReference type="EMBL" id="FMAJ01000005">
    <property type="protein sequence ID" value="SCB58588.1"/>
    <property type="molecule type" value="Genomic_DNA"/>
</dbReference>
<organism evidence="2 3">
    <name type="scientific">Rhizobium aethiopicum</name>
    <dbReference type="NCBI Taxonomy" id="1138170"/>
    <lineage>
        <taxon>Bacteria</taxon>
        <taxon>Pseudomonadati</taxon>
        <taxon>Pseudomonadota</taxon>
        <taxon>Alphaproteobacteria</taxon>
        <taxon>Hyphomicrobiales</taxon>
        <taxon>Rhizobiaceae</taxon>
        <taxon>Rhizobium/Agrobacterium group</taxon>
        <taxon>Rhizobium</taxon>
    </lineage>
</organism>
<evidence type="ECO:0000313" key="2">
    <source>
        <dbReference type="EMBL" id="SCB58588.1"/>
    </source>
</evidence>
<keyword evidence="1" id="KW-0812">Transmembrane</keyword>
<keyword evidence="1" id="KW-0472">Membrane</keyword>
<dbReference type="AlphaFoldDB" id="A0A1C3Y298"/>
<name>A0A1C3Y298_9HYPH</name>
<evidence type="ECO:0000313" key="3">
    <source>
        <dbReference type="Proteomes" id="UP000198723"/>
    </source>
</evidence>
<protein>
    <submittedName>
        <fullName evidence="2">Uncharacterized protein</fullName>
    </submittedName>
</protein>
<evidence type="ECO:0000256" key="1">
    <source>
        <dbReference type="SAM" id="Phobius"/>
    </source>
</evidence>
<reference evidence="2 3" key="1">
    <citation type="submission" date="2016-08" db="EMBL/GenBank/DDBJ databases">
        <authorList>
            <person name="Seilhamer J.J."/>
        </authorList>
    </citation>
    <scope>NUCLEOTIDE SEQUENCE [LARGE SCALE GENOMIC DNA]</scope>
    <source>
        <strain evidence="2 3">HBR26</strain>
    </source>
</reference>
<sequence>MYDDDQGRGSIFPGFAILLAMAALIAALVFVGQPVQATRVWVPAAPADPEQTQDKEGTACFSGCIVTRNPA</sequence>